<dbReference type="Gene3D" id="3.40.50.300">
    <property type="entry name" value="P-loop containing nucleotide triphosphate hydrolases"/>
    <property type="match status" value="1"/>
</dbReference>
<evidence type="ECO:0000313" key="7">
    <source>
        <dbReference type="Proteomes" id="UP000295518"/>
    </source>
</evidence>
<evidence type="ECO:0000256" key="4">
    <source>
        <dbReference type="ARBA" id="ARBA00022840"/>
    </source>
</evidence>
<dbReference type="RefSeq" id="WP_094254879.1">
    <property type="nucleotide sequence ID" value="NZ_NNCE01000006.1"/>
</dbReference>
<dbReference type="InterPro" id="IPR003593">
    <property type="entry name" value="AAA+_ATPase"/>
</dbReference>
<dbReference type="SUPFAM" id="SSF52540">
    <property type="entry name" value="P-loop containing nucleoside triphosphate hydrolases"/>
    <property type="match status" value="1"/>
</dbReference>
<keyword evidence="4 6" id="KW-0067">ATP-binding</keyword>
<reference evidence="6 7" key="1">
    <citation type="submission" date="2019-03" db="EMBL/GenBank/DDBJ databases">
        <title>Genomic Encyclopedia of Archaeal and Bacterial Type Strains, Phase II (KMG-II): from individual species to whole genera.</title>
        <authorList>
            <person name="Goeker M."/>
        </authorList>
    </citation>
    <scope>NUCLEOTIDE SEQUENCE [LARGE SCALE GENOMIC DNA]</scope>
    <source>
        <strain evidence="6 7">ATCC 700618</strain>
    </source>
</reference>
<evidence type="ECO:0000313" key="6">
    <source>
        <dbReference type="EMBL" id="TDO19458.1"/>
    </source>
</evidence>
<protein>
    <submittedName>
        <fullName evidence="6">Energy-coupling factor transport system ATP-binding protein</fullName>
    </submittedName>
</protein>
<dbReference type="PROSITE" id="PS00211">
    <property type="entry name" value="ABC_TRANSPORTER_1"/>
    <property type="match status" value="1"/>
</dbReference>
<dbReference type="InterPro" id="IPR003439">
    <property type="entry name" value="ABC_transporter-like_ATP-bd"/>
</dbReference>
<keyword evidence="3" id="KW-0547">Nucleotide-binding</keyword>
<organism evidence="6 7">
    <name type="scientific">Mycoplasma testudineum</name>
    <dbReference type="NCBI Taxonomy" id="244584"/>
    <lineage>
        <taxon>Bacteria</taxon>
        <taxon>Bacillati</taxon>
        <taxon>Mycoplasmatota</taxon>
        <taxon>Mollicutes</taxon>
        <taxon>Mycoplasmataceae</taxon>
        <taxon>Mycoplasma</taxon>
    </lineage>
</organism>
<evidence type="ECO:0000256" key="2">
    <source>
        <dbReference type="ARBA" id="ARBA00022448"/>
    </source>
</evidence>
<dbReference type="InterPro" id="IPR017871">
    <property type="entry name" value="ABC_transporter-like_CS"/>
</dbReference>
<dbReference type="OrthoDB" id="9784332at2"/>
<dbReference type="PANTHER" id="PTHR43553">
    <property type="entry name" value="HEAVY METAL TRANSPORTER"/>
    <property type="match status" value="1"/>
</dbReference>
<dbReference type="Pfam" id="PF00005">
    <property type="entry name" value="ABC_tran"/>
    <property type="match status" value="1"/>
</dbReference>
<dbReference type="CDD" id="cd03225">
    <property type="entry name" value="ABC_cobalt_CbiO_domain1"/>
    <property type="match status" value="1"/>
</dbReference>
<comment type="similarity">
    <text evidence="1">Belongs to the ABC transporter superfamily.</text>
</comment>
<feature type="domain" description="ABC transporter" evidence="5">
    <location>
        <begin position="104"/>
        <end position="345"/>
    </location>
</feature>
<dbReference type="PANTHER" id="PTHR43553:SF24">
    <property type="entry name" value="ENERGY-COUPLING FACTOR TRANSPORTER ATP-BINDING PROTEIN ECFA1"/>
    <property type="match status" value="1"/>
</dbReference>
<proteinExistence type="inferred from homology"/>
<keyword evidence="7" id="KW-1185">Reference proteome</keyword>
<dbReference type="EMBL" id="SNWN01000014">
    <property type="protein sequence ID" value="TDO19458.1"/>
    <property type="molecule type" value="Genomic_DNA"/>
</dbReference>
<comment type="caution">
    <text evidence="6">The sequence shown here is derived from an EMBL/GenBank/DDBJ whole genome shotgun (WGS) entry which is preliminary data.</text>
</comment>
<dbReference type="PROSITE" id="PS50893">
    <property type="entry name" value="ABC_TRANSPORTER_2"/>
    <property type="match status" value="1"/>
</dbReference>
<dbReference type="InterPro" id="IPR027417">
    <property type="entry name" value="P-loop_NTPase"/>
</dbReference>
<dbReference type="SMART" id="SM00382">
    <property type="entry name" value="AAA"/>
    <property type="match status" value="1"/>
</dbReference>
<accession>A0A4R6ID51</accession>
<gene>
    <name evidence="6" type="ORF">EI74_0729</name>
</gene>
<evidence type="ECO:0000259" key="5">
    <source>
        <dbReference type="PROSITE" id="PS50893"/>
    </source>
</evidence>
<dbReference type="InterPro" id="IPR015856">
    <property type="entry name" value="ABC_transpr_CbiO/EcfA_su"/>
</dbReference>
<dbReference type="Proteomes" id="UP000295518">
    <property type="component" value="Unassembled WGS sequence"/>
</dbReference>
<dbReference type="GO" id="GO:0016887">
    <property type="term" value="F:ATP hydrolysis activity"/>
    <property type="evidence" value="ECO:0007669"/>
    <property type="project" value="InterPro"/>
</dbReference>
<dbReference type="InterPro" id="IPR050095">
    <property type="entry name" value="ECF_ABC_transporter_ATP-bd"/>
</dbReference>
<evidence type="ECO:0000256" key="1">
    <source>
        <dbReference type="ARBA" id="ARBA00005417"/>
    </source>
</evidence>
<evidence type="ECO:0000256" key="3">
    <source>
        <dbReference type="ARBA" id="ARBA00022741"/>
    </source>
</evidence>
<sequence length="385" mass="44712">MFNAKINIEKYSQELTSVIEKFNKYLQKINSKHYKIHQKIKKVAQSEHDHHHLDVFQSQMLLNKYKYLKKCEKLISFVERNNILLANNQMMNLNSLWEHESLHLHRINFFYFDEPKKPNHVLKNIETVIKHEKTTVIMGKTGSGKSTLTQIMNGLIKPQTGYLENGNFFLFANKDNYYLSELKSKFGLVFQFPDYQLFSNNIAEEILAGPVNLKLVQKNNYAYALQYLKMVHLPEDLLNRSPFQLSAGQKRRLALASILANQVETLILDEPNVGLDPEGVTWLKQMIEQLKTMEKRRVIIVSHDIDFVLEVADEIKYLDNGRIVYEGNPFDLFNNKELVSKLGIEIPSVIKMQNALAEKGMKLDNLHNRSIKELAMSISRSIGQK</sequence>
<dbReference type="AlphaFoldDB" id="A0A4R6ID51"/>
<dbReference type="GO" id="GO:0043190">
    <property type="term" value="C:ATP-binding cassette (ABC) transporter complex"/>
    <property type="evidence" value="ECO:0007669"/>
    <property type="project" value="TreeGrafter"/>
</dbReference>
<keyword evidence="2" id="KW-0813">Transport</keyword>
<dbReference type="GO" id="GO:0042626">
    <property type="term" value="F:ATPase-coupled transmembrane transporter activity"/>
    <property type="evidence" value="ECO:0007669"/>
    <property type="project" value="TreeGrafter"/>
</dbReference>
<name>A0A4R6ID51_9MOLU</name>
<dbReference type="GO" id="GO:0005524">
    <property type="term" value="F:ATP binding"/>
    <property type="evidence" value="ECO:0007669"/>
    <property type="project" value="UniProtKB-KW"/>
</dbReference>